<reference evidence="1" key="1">
    <citation type="submission" date="2020-12" db="EMBL/GenBank/DDBJ databases">
        <title>Bacterial novel species Mucilaginibacter sp. SD-g isolated from soil.</title>
        <authorList>
            <person name="Jung H.-Y."/>
        </authorList>
    </citation>
    <scope>NUCLEOTIDE SEQUENCE</scope>
    <source>
        <strain evidence="1">SD-g</strain>
    </source>
</reference>
<proteinExistence type="predicted"/>
<dbReference type="AlphaFoldDB" id="A0A934PNQ3"/>
<sequence>MMKYKALIYILIFISCLSIALGFKCESHNTTLHSSGGLKKILELDINKNPLTKGLSVYTFDIYNDTLYVANKGDFLGICLKNGLISKNLKVSSFLKEKFKSHIAAGNIRVRTEGYYLSLINDLYFINRSGIVKKVSANNGYMINDFNVMGDKIILASRDDKIKLMSNHGHPISTLSLEMADDGHVSSYKGLCYDSGDYIYEFDINKNKEINTKKYAPLSLIKEIKDAEIAFNSDKYFMAFSYYQRNKLYIIRKSTINNQIQEQINLGQNYFDKKALPDEGQPDFRIAQNNGINYLILIYNKKLEVFTFNL</sequence>
<name>A0A934PNQ3_9SPHI</name>
<dbReference type="PROSITE" id="PS51257">
    <property type="entry name" value="PROKAR_LIPOPROTEIN"/>
    <property type="match status" value="1"/>
</dbReference>
<dbReference type="Proteomes" id="UP000613193">
    <property type="component" value="Unassembled WGS sequence"/>
</dbReference>
<evidence type="ECO:0000313" key="1">
    <source>
        <dbReference type="EMBL" id="MBK0377929.1"/>
    </source>
</evidence>
<keyword evidence="2" id="KW-1185">Reference proteome</keyword>
<dbReference type="RefSeq" id="WP_200063260.1">
    <property type="nucleotide sequence ID" value="NZ_JAEHFW010000001.1"/>
</dbReference>
<accession>A0A934PNQ3</accession>
<dbReference type="SUPFAM" id="SSF69322">
    <property type="entry name" value="Tricorn protease domain 2"/>
    <property type="match status" value="1"/>
</dbReference>
<protein>
    <submittedName>
        <fullName evidence="1">Uncharacterized protein</fullName>
    </submittedName>
</protein>
<organism evidence="1 2">
    <name type="scientific">Mucilaginibacter segetis</name>
    <dbReference type="NCBI Taxonomy" id="2793071"/>
    <lineage>
        <taxon>Bacteria</taxon>
        <taxon>Pseudomonadati</taxon>
        <taxon>Bacteroidota</taxon>
        <taxon>Sphingobacteriia</taxon>
        <taxon>Sphingobacteriales</taxon>
        <taxon>Sphingobacteriaceae</taxon>
        <taxon>Mucilaginibacter</taxon>
    </lineage>
</organism>
<comment type="caution">
    <text evidence="1">The sequence shown here is derived from an EMBL/GenBank/DDBJ whole genome shotgun (WGS) entry which is preliminary data.</text>
</comment>
<gene>
    <name evidence="1" type="ORF">I5M19_01315</name>
</gene>
<dbReference type="EMBL" id="JAEHFW010000001">
    <property type="protein sequence ID" value="MBK0377929.1"/>
    <property type="molecule type" value="Genomic_DNA"/>
</dbReference>
<evidence type="ECO:0000313" key="2">
    <source>
        <dbReference type="Proteomes" id="UP000613193"/>
    </source>
</evidence>